<evidence type="ECO:0000313" key="5">
    <source>
        <dbReference type="EMBL" id="QMW21781.1"/>
    </source>
</evidence>
<evidence type="ECO:0000256" key="3">
    <source>
        <dbReference type="ARBA" id="ARBA00023002"/>
    </source>
</evidence>
<dbReference type="KEGG" id="sand:H3309_10250"/>
<feature type="domain" description="Prolyl 4-hydroxylase alpha subunit" evidence="4">
    <location>
        <begin position="22"/>
        <end position="234"/>
    </location>
</feature>
<keyword evidence="3" id="KW-0560">Oxidoreductase</keyword>
<reference evidence="5 6" key="1">
    <citation type="submission" date="2020-07" db="EMBL/GenBank/DDBJ databases">
        <title>Complete genome sequence for Sandaracinobacter sp. M6.</title>
        <authorList>
            <person name="Tang Y."/>
            <person name="Liu Q."/>
            <person name="Guo Z."/>
            <person name="Lei P."/>
            <person name="Huang B."/>
        </authorList>
    </citation>
    <scope>NUCLEOTIDE SEQUENCE [LARGE SCALE GENOMIC DNA]</scope>
    <source>
        <strain evidence="5 6">M6</strain>
    </source>
</reference>
<dbReference type="GO" id="GO:0031418">
    <property type="term" value="F:L-ascorbic acid binding"/>
    <property type="evidence" value="ECO:0007669"/>
    <property type="project" value="InterPro"/>
</dbReference>
<dbReference type="SMART" id="SM00702">
    <property type="entry name" value="P4Hc"/>
    <property type="match status" value="1"/>
</dbReference>
<dbReference type="Gene3D" id="2.60.120.620">
    <property type="entry name" value="q2cbj1_9rhob like domain"/>
    <property type="match status" value="1"/>
</dbReference>
<evidence type="ECO:0000313" key="6">
    <source>
        <dbReference type="Proteomes" id="UP000515292"/>
    </source>
</evidence>
<organism evidence="5 6">
    <name type="scientific">Sandaracinobacteroides saxicola</name>
    <dbReference type="NCBI Taxonomy" id="2759707"/>
    <lineage>
        <taxon>Bacteria</taxon>
        <taxon>Pseudomonadati</taxon>
        <taxon>Pseudomonadota</taxon>
        <taxon>Alphaproteobacteria</taxon>
        <taxon>Sphingomonadales</taxon>
        <taxon>Sphingosinicellaceae</taxon>
        <taxon>Sandaracinobacteroides</taxon>
    </lineage>
</organism>
<evidence type="ECO:0000256" key="2">
    <source>
        <dbReference type="ARBA" id="ARBA00022964"/>
    </source>
</evidence>
<dbReference type="InterPro" id="IPR051842">
    <property type="entry name" value="uS12_prolyl_hydroxylase"/>
</dbReference>
<protein>
    <submittedName>
        <fullName evidence="5">2OG-Fe(II) oxygenase</fullName>
    </submittedName>
</protein>
<comment type="cofactor">
    <cofactor evidence="1">
        <name>L-ascorbate</name>
        <dbReference type="ChEBI" id="CHEBI:38290"/>
    </cofactor>
</comment>
<dbReference type="Proteomes" id="UP000515292">
    <property type="component" value="Chromosome"/>
</dbReference>
<name>A0A7G5IEI9_9SPHN</name>
<sequence>MTGFWLHPDLDVEALRGAFAARGRVRIAPFLRDDCADRLAAHLLARDDWKQHINSGEKWFELDRETRAGFSAERRAALEAAVNAQAARGFQYRFEGLRVADDAAGRAADGSLLSRFGDFLNSGPVLVLLRAVTGVADVALLDAQATLYSAGDFLTVHDDDVAGKHRRAAYVLNLTRDWRADWGGLLLLHDAGRSEAWAPAWNSLSLFAVPHPHSVSQVSSFATGQRLSVTGWLRAAG</sequence>
<proteinExistence type="predicted"/>
<dbReference type="RefSeq" id="WP_182294627.1">
    <property type="nucleotide sequence ID" value="NZ_CP059851.1"/>
</dbReference>
<dbReference type="GO" id="GO:0031543">
    <property type="term" value="F:peptidyl-proline dioxygenase activity"/>
    <property type="evidence" value="ECO:0007669"/>
    <property type="project" value="TreeGrafter"/>
</dbReference>
<keyword evidence="2" id="KW-0223">Dioxygenase</keyword>
<dbReference type="InterPro" id="IPR006620">
    <property type="entry name" value="Pro_4_hyd_alph"/>
</dbReference>
<accession>A0A7G5IEI9</accession>
<dbReference type="EMBL" id="CP059851">
    <property type="protein sequence ID" value="QMW21781.1"/>
    <property type="molecule type" value="Genomic_DNA"/>
</dbReference>
<dbReference type="PANTHER" id="PTHR12117">
    <property type="entry name" value="HISTONE ACETYLTRANSFERASE COMPLEX"/>
    <property type="match status" value="1"/>
</dbReference>
<dbReference type="GO" id="GO:0005737">
    <property type="term" value="C:cytoplasm"/>
    <property type="evidence" value="ECO:0007669"/>
    <property type="project" value="TreeGrafter"/>
</dbReference>
<dbReference type="GO" id="GO:0006449">
    <property type="term" value="P:regulation of translational termination"/>
    <property type="evidence" value="ECO:0007669"/>
    <property type="project" value="TreeGrafter"/>
</dbReference>
<dbReference type="InterPro" id="IPR039558">
    <property type="entry name" value="TPA1/OFD1_N"/>
</dbReference>
<dbReference type="PANTHER" id="PTHR12117:SF0">
    <property type="entry name" value="PROLYL 3-HYDROXYLASE OGFOD1"/>
    <property type="match status" value="1"/>
</dbReference>
<evidence type="ECO:0000256" key="1">
    <source>
        <dbReference type="ARBA" id="ARBA00001961"/>
    </source>
</evidence>
<gene>
    <name evidence="5" type="ORF">H3309_10250</name>
</gene>
<dbReference type="AlphaFoldDB" id="A0A7G5IEI9"/>
<dbReference type="Pfam" id="PF13661">
    <property type="entry name" value="2OG-FeII_Oxy_4"/>
    <property type="match status" value="1"/>
</dbReference>
<dbReference type="GO" id="GO:0005506">
    <property type="term" value="F:iron ion binding"/>
    <property type="evidence" value="ECO:0007669"/>
    <property type="project" value="InterPro"/>
</dbReference>
<keyword evidence="6" id="KW-1185">Reference proteome</keyword>
<evidence type="ECO:0000259" key="4">
    <source>
        <dbReference type="SMART" id="SM00702"/>
    </source>
</evidence>